<reference evidence="2 3" key="1">
    <citation type="journal article" date="2018" name="Int. J. Syst. Evol. Microbiol.">
        <title>Bifidobacterium callitrichidarum sp. nov. from the faeces of the emperor tamarin (Saguinus imperator).</title>
        <authorList>
            <person name="Modesto M."/>
            <person name="Michelini S."/>
            <person name="Sansosti M.C."/>
            <person name="De Filippo C."/>
            <person name="Cavalieri D."/>
            <person name="Qvirist L."/>
            <person name="Andlid T."/>
            <person name="Spiezio C."/>
            <person name="Sandri C."/>
            <person name="Pascarelli S."/>
            <person name="Sgorbati B."/>
            <person name="Mattarelli P."/>
        </authorList>
    </citation>
    <scope>NUCLEOTIDE SEQUENCE [LARGE SCALE GENOMIC DNA]</scope>
    <source>
        <strain evidence="2 3">TRI 5</strain>
    </source>
</reference>
<dbReference type="Proteomes" id="UP000245876">
    <property type="component" value="Unassembled WGS sequence"/>
</dbReference>
<dbReference type="RefSeq" id="WP_109056118.1">
    <property type="nucleotide sequence ID" value="NZ_QFFM01000002.1"/>
</dbReference>
<evidence type="ECO:0000313" key="2">
    <source>
        <dbReference type="EMBL" id="PWG66879.1"/>
    </source>
</evidence>
<proteinExistence type="predicted"/>
<keyword evidence="3" id="KW-1185">Reference proteome</keyword>
<evidence type="ECO:0000313" key="3">
    <source>
        <dbReference type="Proteomes" id="UP000245876"/>
    </source>
</evidence>
<feature type="region of interest" description="Disordered" evidence="1">
    <location>
        <begin position="42"/>
        <end position="66"/>
    </location>
</feature>
<feature type="compositionally biased region" description="Acidic residues" evidence="1">
    <location>
        <begin position="47"/>
        <end position="60"/>
    </location>
</feature>
<protein>
    <submittedName>
        <fullName evidence="2">Uncharacterized protein</fullName>
    </submittedName>
</protein>
<comment type="caution">
    <text evidence="2">The sequence shown here is derived from an EMBL/GenBank/DDBJ whole genome shotgun (WGS) entry which is preliminary data.</text>
</comment>
<evidence type="ECO:0000256" key="1">
    <source>
        <dbReference type="SAM" id="MobiDB-lite"/>
    </source>
</evidence>
<accession>A0A2U2NCZ4</accession>
<gene>
    <name evidence="2" type="ORF">DF196_01250</name>
</gene>
<organism evidence="2 3">
    <name type="scientific">Bifidobacterium callitrichidarum</name>
    <dbReference type="NCBI Taxonomy" id="2052941"/>
    <lineage>
        <taxon>Bacteria</taxon>
        <taxon>Bacillati</taxon>
        <taxon>Actinomycetota</taxon>
        <taxon>Actinomycetes</taxon>
        <taxon>Bifidobacteriales</taxon>
        <taxon>Bifidobacteriaceae</taxon>
        <taxon>Bifidobacterium</taxon>
    </lineage>
</organism>
<dbReference type="EMBL" id="QFFM01000002">
    <property type="protein sequence ID" value="PWG66879.1"/>
    <property type="molecule type" value="Genomic_DNA"/>
</dbReference>
<name>A0A2U2NCZ4_9BIFI</name>
<dbReference type="AlphaFoldDB" id="A0A2U2NCZ4"/>
<sequence length="203" mass="22388">MPIVHLPQSNGALYGMPSERDAWLDDQEWYWQGSGEEPYRIPMPDGSLDEFFGDSSEPEDSGGLGGDSGANVFTYGMISEQICQTLAPVAVLAYTWDSPERERNLRDSFVEGADGLDVPIEQVRLDSGVNIGPGYAALIINDASVFCVVETSAGIDWELYYTDYERNEYKASAIMRGDHAEEDHAEDGQSSTTVESRIVALRM</sequence>
<dbReference type="OrthoDB" id="3235794at2"/>